<dbReference type="eggNOG" id="COG4995">
    <property type="taxonomic scope" value="Bacteria"/>
</dbReference>
<name>A0A023X130_RUBRA</name>
<dbReference type="SMART" id="SM00028">
    <property type="entry name" value="TPR"/>
    <property type="match status" value="7"/>
</dbReference>
<protein>
    <submittedName>
        <fullName evidence="4 5">CHAT domain</fullName>
    </submittedName>
</protein>
<evidence type="ECO:0000256" key="2">
    <source>
        <dbReference type="SAM" id="Coils"/>
    </source>
</evidence>
<dbReference type="Pfam" id="PF12770">
    <property type="entry name" value="CHAT"/>
    <property type="match status" value="1"/>
</dbReference>
<dbReference type="Pfam" id="PF13424">
    <property type="entry name" value="TPR_12"/>
    <property type="match status" value="1"/>
</dbReference>
<evidence type="ECO:0000313" key="5">
    <source>
        <dbReference type="EMBL" id="MDX5893136.1"/>
    </source>
</evidence>
<accession>A0A023X130</accession>
<gene>
    <name evidence="4" type="ORF">RradSPS_0437</name>
    <name evidence="5" type="ORF">SIL72_03730</name>
</gene>
<keyword evidence="1" id="KW-0802">TPR repeat</keyword>
<dbReference type="HOGENOM" id="CLU_009955_0_0_11"/>
<feature type="domain" description="CHAT" evidence="3">
    <location>
        <begin position="698"/>
        <end position="971"/>
    </location>
</feature>
<reference evidence="5" key="2">
    <citation type="submission" date="2023-11" db="EMBL/GenBank/DDBJ databases">
        <title>MicrobeMod: A computational toolkit for identifying prokaryotic methylation and restriction-modification with nanopore sequencing.</title>
        <authorList>
            <person name="Crits-Christoph A."/>
            <person name="Kang S.C."/>
            <person name="Lee H."/>
            <person name="Ostrov N."/>
        </authorList>
    </citation>
    <scope>NUCLEOTIDE SEQUENCE</scope>
    <source>
        <strain evidence="5">ATCC 51242</strain>
    </source>
</reference>
<proteinExistence type="predicted"/>
<feature type="repeat" description="TPR" evidence="1">
    <location>
        <begin position="253"/>
        <end position="286"/>
    </location>
</feature>
<dbReference type="InterPro" id="IPR019734">
    <property type="entry name" value="TPR_rpt"/>
</dbReference>
<dbReference type="InterPro" id="IPR024983">
    <property type="entry name" value="CHAT_dom"/>
</dbReference>
<dbReference type="EMBL" id="CP007514">
    <property type="protein sequence ID" value="AHY45720.1"/>
    <property type="molecule type" value="Genomic_DNA"/>
</dbReference>
<dbReference type="PANTHER" id="PTHR10098">
    <property type="entry name" value="RAPSYN-RELATED"/>
    <property type="match status" value="1"/>
</dbReference>
<keyword evidence="2" id="KW-0175">Coiled coil</keyword>
<evidence type="ECO:0000259" key="3">
    <source>
        <dbReference type="Pfam" id="PF12770"/>
    </source>
</evidence>
<dbReference type="eggNOG" id="COG0457">
    <property type="taxonomic scope" value="Bacteria"/>
</dbReference>
<sequence length="973" mass="105605">MSRASEPCEQESPAPQNLLSALFAAPDAGARRAFLEERGLLNPGGLDGLLDLADDLLASDPESARRLAESCLELADGAPAAVPKAHYVLAGYHDLRGEFERALDLTRLAREGYEALGLKLDALRTEAGRMSELLGLERHEEVLEVGERLLAALREKGYTGGENDPEDARIIVALANMNRGVSFEYLGRYDEAIRAYLASERVFASLGRRAELNEVRNNRGLVLLNLGRGSEALEIFHKAAAEFARSEQKIPYAGTLTNLGYAYLQLGDCVKSLEAFEKARGLMESHQVPADRHVLLDTADAYAYLNLHSEALSAYREARRILKAAGMTHEVGLAAWGMGGVLRARGELDAAESALSEARSIFGGSRNVPLLAGAVLDISRLLLARGEREAALRTAREALALVSGSEDWPLQRFDAHLAVAELSLPDTTEAERHLEEAGRLLKEMSLPHLRYRYRKVLGRVRQLQGEREEATRLYEAAIEEIETLRKTFTGDAMRASFLHDKVSVYEGLLGLALETDDDPLRAFDVAERAKSRALADLLAGVVPAGVVSGDPKLGERLASLQSRLGEVYDALLGRGEIAPTPELQRRAVELEEEIGRLRLRLEVSGAEGGSDPFGVSVSRESVPERIPDDTVLLAYHVLGKEIVAFVLCRGEVRTVRGVGDLPTVRSLLGRLEAQWDRFRSGRTFGKRQMAILEKSARRVLAGLYDELLRPLEEPLAEAVRKTAAGGAASRIPKLAVVPHGPLHEVPFHALHNSAEYVLDCYEVSYAPSATVYALCQERGRAADGGALVVGVADESIPAAREEALAVAGLFSGEGAGGVVSLVDGEATLAALRRNAPGRSLVHLACHGMFRSDNPMFSALKLCDGWLAASEVMKLDLGGATVSLSACESGRNVVVGGDEVLGLTRAFLGAGTATLLVSLWIVQDDTTGPLMEGWHRRLREGTPPAQALREVQIEARERHPHPYYWAPFIVLGRR</sequence>
<dbReference type="STRING" id="42256.RradSPS_0437"/>
<dbReference type="EMBL" id="JAWXXX010000001">
    <property type="protein sequence ID" value="MDX5893136.1"/>
    <property type="molecule type" value="Genomic_DNA"/>
</dbReference>
<reference evidence="4 6" key="1">
    <citation type="submission" date="2014-03" db="EMBL/GenBank/DDBJ databases">
        <title>Complete genome sequence of the Radio-Resistant Rubrobacter radiotolerans RSPS-4.</title>
        <authorList>
            <person name="Egas C.C."/>
            <person name="Barroso C.C."/>
            <person name="Froufe H.J.C."/>
            <person name="Pacheco J.J."/>
            <person name="Albuquerque L.L."/>
            <person name="da Costa M.M.S."/>
        </authorList>
    </citation>
    <scope>NUCLEOTIDE SEQUENCE [LARGE SCALE GENOMIC DNA]</scope>
    <source>
        <strain evidence="4 6">RSPS-4</strain>
    </source>
</reference>
<evidence type="ECO:0000256" key="1">
    <source>
        <dbReference type="PROSITE-ProRule" id="PRU00339"/>
    </source>
</evidence>
<dbReference type="OrthoDB" id="9761935at2"/>
<dbReference type="Proteomes" id="UP001281130">
    <property type="component" value="Unassembled WGS sequence"/>
</dbReference>
<feature type="coiled-coil region" evidence="2">
    <location>
        <begin position="460"/>
        <end position="487"/>
    </location>
</feature>
<evidence type="ECO:0000313" key="6">
    <source>
        <dbReference type="Proteomes" id="UP000025229"/>
    </source>
</evidence>
<dbReference type="SUPFAM" id="SSF48452">
    <property type="entry name" value="TPR-like"/>
    <property type="match status" value="2"/>
</dbReference>
<dbReference type="Proteomes" id="UP000025229">
    <property type="component" value="Chromosome"/>
</dbReference>
<keyword evidence="6" id="KW-1185">Reference proteome</keyword>
<dbReference type="Gene3D" id="1.25.40.10">
    <property type="entry name" value="Tetratricopeptide repeat domain"/>
    <property type="match status" value="2"/>
</dbReference>
<dbReference type="AlphaFoldDB" id="A0A023X130"/>
<dbReference type="KEGG" id="rrd:RradSPS_0437"/>
<dbReference type="PROSITE" id="PS50005">
    <property type="entry name" value="TPR"/>
    <property type="match status" value="1"/>
</dbReference>
<organism evidence="4 6">
    <name type="scientific">Rubrobacter radiotolerans</name>
    <name type="common">Arthrobacter radiotolerans</name>
    <dbReference type="NCBI Taxonomy" id="42256"/>
    <lineage>
        <taxon>Bacteria</taxon>
        <taxon>Bacillati</taxon>
        <taxon>Actinomycetota</taxon>
        <taxon>Rubrobacteria</taxon>
        <taxon>Rubrobacterales</taxon>
        <taxon>Rubrobacteraceae</taxon>
        <taxon>Rubrobacter</taxon>
    </lineage>
</organism>
<evidence type="ECO:0000313" key="4">
    <source>
        <dbReference type="EMBL" id="AHY45720.1"/>
    </source>
</evidence>
<dbReference type="RefSeq" id="WP_038680387.1">
    <property type="nucleotide sequence ID" value="NZ_CP007514.1"/>
</dbReference>
<dbReference type="InterPro" id="IPR011990">
    <property type="entry name" value="TPR-like_helical_dom_sf"/>
</dbReference>